<sequence>MLFAEGSKDFVDFLSNILSLPVGTKISVPTENGMHIFVAAPTTSPTTVGMKLLIHSKSHRFQFAGDGKELRHCKAYLDVVVKICEICIYISVTTMAENTVSLKLLVESTSQRVLFAEAGKDFVDFLFNILSFPVGTVIWLLKKQEMVGCLGNLYDSLETMNYTYIQPTANKDTLLKPITSINAANVPPLLPTTESSKSIEIYMCDQSYYKQSCGLYVSYDSKSICPSCNGVMKEIATVVNPEKKDSSTDEGGYVKGVITYMIMDDLVVRPMSAISCITLLNRFSIKDVGVLEEKTIDVGVDEGVKLLKASLQSKTVLTDVFIEKVGETDASNSAGEVGGGFVKETITYMITDDLVVGPLPTKSIVTLLNKFNVKDVVKEKVIAVGINKVKEYFLVP</sequence>
<evidence type="ECO:0000313" key="1">
    <source>
        <dbReference type="EMBL" id="MBA0665265.1"/>
    </source>
</evidence>
<dbReference type="Pfam" id="PF05056">
    <property type="entry name" value="DUF674"/>
    <property type="match status" value="2"/>
</dbReference>
<dbReference type="OrthoDB" id="2014278at2759"/>
<gene>
    <name evidence="1" type="ORF">Goklo_005150</name>
</gene>
<dbReference type="InterPro" id="IPR007750">
    <property type="entry name" value="DUF674"/>
</dbReference>
<comment type="caution">
    <text evidence="1">The sequence shown here is derived from an EMBL/GenBank/DDBJ whole genome shotgun (WGS) entry which is preliminary data.</text>
</comment>
<evidence type="ECO:0000313" key="2">
    <source>
        <dbReference type="Proteomes" id="UP000593573"/>
    </source>
</evidence>
<dbReference type="PANTHER" id="PTHR33103:SF110">
    <property type="entry name" value="DUF674 FAMILY PROTEIN"/>
    <property type="match status" value="1"/>
</dbReference>
<organism evidence="1 2">
    <name type="scientific">Gossypium klotzschianum</name>
    <dbReference type="NCBI Taxonomy" id="34286"/>
    <lineage>
        <taxon>Eukaryota</taxon>
        <taxon>Viridiplantae</taxon>
        <taxon>Streptophyta</taxon>
        <taxon>Embryophyta</taxon>
        <taxon>Tracheophyta</taxon>
        <taxon>Spermatophyta</taxon>
        <taxon>Magnoliopsida</taxon>
        <taxon>eudicotyledons</taxon>
        <taxon>Gunneridae</taxon>
        <taxon>Pentapetalae</taxon>
        <taxon>rosids</taxon>
        <taxon>malvids</taxon>
        <taxon>Malvales</taxon>
        <taxon>Malvaceae</taxon>
        <taxon>Malvoideae</taxon>
        <taxon>Gossypium</taxon>
    </lineage>
</organism>
<dbReference type="PANTHER" id="PTHR33103">
    <property type="entry name" value="OS01G0153900 PROTEIN"/>
    <property type="match status" value="1"/>
</dbReference>
<name>A0A7J8VR28_9ROSI</name>
<proteinExistence type="predicted"/>
<dbReference type="AlphaFoldDB" id="A0A7J8VR28"/>
<protein>
    <recommendedName>
        <fullName evidence="3">DUF674 domain-containing protein</fullName>
    </recommendedName>
</protein>
<accession>A0A7J8VR28</accession>
<dbReference type="Proteomes" id="UP000593573">
    <property type="component" value="Unassembled WGS sequence"/>
</dbReference>
<evidence type="ECO:0008006" key="3">
    <source>
        <dbReference type="Google" id="ProtNLM"/>
    </source>
</evidence>
<reference evidence="1 2" key="1">
    <citation type="journal article" date="2019" name="Genome Biol. Evol.">
        <title>Insights into the evolution of the New World diploid cottons (Gossypium, subgenus Houzingenia) based on genome sequencing.</title>
        <authorList>
            <person name="Grover C.E."/>
            <person name="Arick M.A. 2nd"/>
            <person name="Thrash A."/>
            <person name="Conover J.L."/>
            <person name="Sanders W.S."/>
            <person name="Peterson D.G."/>
            <person name="Frelichowski J.E."/>
            <person name="Scheffler J.A."/>
            <person name="Scheffler B.E."/>
            <person name="Wendel J.F."/>
        </authorList>
    </citation>
    <scope>NUCLEOTIDE SEQUENCE [LARGE SCALE GENOMIC DNA]</scope>
    <source>
        <strain evidence="1">57</strain>
        <tissue evidence="1">Leaf</tissue>
    </source>
</reference>
<dbReference type="EMBL" id="JABFAB010000011">
    <property type="protein sequence ID" value="MBA0665265.1"/>
    <property type="molecule type" value="Genomic_DNA"/>
</dbReference>
<keyword evidence="2" id="KW-1185">Reference proteome</keyword>